<comment type="caution">
    <text evidence="2">The sequence shown here is derived from an EMBL/GenBank/DDBJ whole genome shotgun (WGS) entry which is preliminary data.</text>
</comment>
<reference evidence="2 3" key="1">
    <citation type="submission" date="2019-06" db="EMBL/GenBank/DDBJ databases">
        <title>Genomic Encyclopedia of Archaeal and Bacterial Type Strains, Phase II (KMG-II): from individual species to whole genera.</title>
        <authorList>
            <person name="Goeker M."/>
        </authorList>
    </citation>
    <scope>NUCLEOTIDE SEQUENCE [LARGE SCALE GENOMIC DNA]</scope>
    <source>
        <strain evidence="2 3">DSM 24789</strain>
    </source>
</reference>
<evidence type="ECO:0000259" key="1">
    <source>
        <dbReference type="PROSITE" id="PS50164"/>
    </source>
</evidence>
<feature type="domain" description="GIY-YIG" evidence="1">
    <location>
        <begin position="13"/>
        <end position="102"/>
    </location>
</feature>
<dbReference type="PROSITE" id="PS50164">
    <property type="entry name" value="GIY_YIG"/>
    <property type="match status" value="1"/>
</dbReference>
<evidence type="ECO:0000313" key="3">
    <source>
        <dbReference type="Proteomes" id="UP000320773"/>
    </source>
</evidence>
<dbReference type="InterPro" id="IPR000305">
    <property type="entry name" value="GIY-YIG_endonuc"/>
</dbReference>
<sequence>MSVEFSQAVCEKIGHYVYVLKDPRNSQIFYIGKGIGNRVFKHVIGAIESVTESDKLNLIREIISLNFNVEHYILRHGLSQEQAFEIESACIDLLGLESLTNSVKGHDSWERGLKTVNEVIQHYDAKIITIIEPTIIININKLYIRFMSDNDLYEATKQSWKLGNKKKDAKYVIASYRGLVREVYEIENWYKVNDRWGFNGKVANKEIVEKYKNNSLENYIKHGNQNPIRYTF</sequence>
<evidence type="ECO:0000313" key="2">
    <source>
        <dbReference type="EMBL" id="TQM42399.1"/>
    </source>
</evidence>
<name>A0A543G8I8_9FLAO</name>
<accession>A0A543G8I8</accession>
<proteinExistence type="predicted"/>
<dbReference type="Pfam" id="PF22945">
    <property type="entry name" value="LEM-3_GIY-YIG"/>
    <property type="match status" value="1"/>
</dbReference>
<dbReference type="RefSeq" id="WP_089081129.1">
    <property type="nucleotide sequence ID" value="NZ_VFPJ01000001.1"/>
</dbReference>
<dbReference type="CDD" id="cd10440">
    <property type="entry name" value="GIY-YIG_COG3680"/>
    <property type="match status" value="1"/>
</dbReference>
<organism evidence="2 3">
    <name type="scientific">Flavobacterium branchiophilum</name>
    <dbReference type="NCBI Taxonomy" id="55197"/>
    <lineage>
        <taxon>Bacteria</taxon>
        <taxon>Pseudomonadati</taxon>
        <taxon>Bacteroidota</taxon>
        <taxon>Flavobacteriia</taxon>
        <taxon>Flavobacteriales</taxon>
        <taxon>Flavobacteriaceae</taxon>
        <taxon>Flavobacterium</taxon>
    </lineage>
</organism>
<dbReference type="EMBL" id="VFPJ01000001">
    <property type="protein sequence ID" value="TQM42399.1"/>
    <property type="molecule type" value="Genomic_DNA"/>
</dbReference>
<gene>
    <name evidence="2" type="ORF">BC670_3457</name>
</gene>
<protein>
    <recommendedName>
        <fullName evidence="1">GIY-YIG domain-containing protein</fullName>
    </recommendedName>
</protein>
<dbReference type="AlphaFoldDB" id="A0A543G8I8"/>
<dbReference type="Proteomes" id="UP000320773">
    <property type="component" value="Unassembled WGS sequence"/>
</dbReference>